<evidence type="ECO:0000256" key="1">
    <source>
        <dbReference type="ARBA" id="ARBA00018672"/>
    </source>
</evidence>
<feature type="modified residue" description="4-aspartylphosphate" evidence="6">
    <location>
        <position position="51"/>
    </location>
</feature>
<dbReference type="PROSITE" id="PS51755">
    <property type="entry name" value="OMPR_PHOB"/>
    <property type="match status" value="1"/>
</dbReference>
<dbReference type="SUPFAM" id="SSF52172">
    <property type="entry name" value="CheY-like"/>
    <property type="match status" value="1"/>
</dbReference>
<keyword evidence="11" id="KW-1185">Reference proteome</keyword>
<evidence type="ECO:0000256" key="6">
    <source>
        <dbReference type="PROSITE-ProRule" id="PRU00169"/>
    </source>
</evidence>
<organism evidence="10 11">
    <name type="scientific">Thermoanaerobacterium butyriciformans</name>
    <dbReference type="NCBI Taxonomy" id="1702242"/>
    <lineage>
        <taxon>Bacteria</taxon>
        <taxon>Bacillati</taxon>
        <taxon>Bacillota</taxon>
        <taxon>Clostridia</taxon>
        <taxon>Thermoanaerobacterales</taxon>
        <taxon>Thermoanaerobacteraceae</taxon>
        <taxon>Thermoanaerobacterium</taxon>
    </lineage>
</organism>
<accession>A0ABS4NF22</accession>
<dbReference type="Gene3D" id="1.10.10.10">
    <property type="entry name" value="Winged helix-like DNA-binding domain superfamily/Winged helix DNA-binding domain"/>
    <property type="match status" value="1"/>
</dbReference>
<dbReference type="SUPFAM" id="SSF46894">
    <property type="entry name" value="C-terminal effector domain of the bipartite response regulators"/>
    <property type="match status" value="1"/>
</dbReference>
<dbReference type="InterPro" id="IPR001789">
    <property type="entry name" value="Sig_transdc_resp-reg_receiver"/>
</dbReference>
<keyword evidence="3 7" id="KW-0238">DNA-binding</keyword>
<feature type="DNA-binding region" description="OmpR/PhoB-type" evidence="7">
    <location>
        <begin position="125"/>
        <end position="226"/>
    </location>
</feature>
<dbReference type="SMART" id="SM00448">
    <property type="entry name" value="REC"/>
    <property type="match status" value="1"/>
</dbReference>
<proteinExistence type="predicted"/>
<evidence type="ECO:0000256" key="2">
    <source>
        <dbReference type="ARBA" id="ARBA00023015"/>
    </source>
</evidence>
<dbReference type="EMBL" id="JAGGLT010000018">
    <property type="protein sequence ID" value="MBP2072276.1"/>
    <property type="molecule type" value="Genomic_DNA"/>
</dbReference>
<comment type="caution">
    <text evidence="10">The sequence shown here is derived from an EMBL/GenBank/DDBJ whole genome shotgun (WGS) entry which is preliminary data.</text>
</comment>
<dbReference type="GO" id="GO:0003677">
    <property type="term" value="F:DNA binding"/>
    <property type="evidence" value="ECO:0007669"/>
    <property type="project" value="UniProtKB-KW"/>
</dbReference>
<name>A0ABS4NF22_9THEO</name>
<feature type="domain" description="Response regulatory" evidence="8">
    <location>
        <begin position="2"/>
        <end position="115"/>
    </location>
</feature>
<dbReference type="RefSeq" id="WP_209454057.1">
    <property type="nucleotide sequence ID" value="NZ_JAGGLT010000018.1"/>
</dbReference>
<dbReference type="CDD" id="cd00383">
    <property type="entry name" value="trans_reg_C"/>
    <property type="match status" value="1"/>
</dbReference>
<dbReference type="PANTHER" id="PTHR48111:SF73">
    <property type="entry name" value="ALKALINE PHOSPHATASE SYNTHESIS TRANSCRIPTIONAL REGULATORY PROTEIN PHOP"/>
    <property type="match status" value="1"/>
</dbReference>
<dbReference type="InterPro" id="IPR036388">
    <property type="entry name" value="WH-like_DNA-bd_sf"/>
</dbReference>
<dbReference type="InterPro" id="IPR011006">
    <property type="entry name" value="CheY-like_superfamily"/>
</dbReference>
<keyword evidence="2" id="KW-0805">Transcription regulation</keyword>
<dbReference type="Proteomes" id="UP001166402">
    <property type="component" value="Unassembled WGS sequence"/>
</dbReference>
<evidence type="ECO:0000256" key="4">
    <source>
        <dbReference type="ARBA" id="ARBA00023163"/>
    </source>
</evidence>
<evidence type="ECO:0000256" key="7">
    <source>
        <dbReference type="PROSITE-ProRule" id="PRU01091"/>
    </source>
</evidence>
<protein>
    <recommendedName>
        <fullName evidence="1">Stage 0 sporulation protein A homolog</fullName>
    </recommendedName>
</protein>
<dbReference type="Pfam" id="PF00486">
    <property type="entry name" value="Trans_reg_C"/>
    <property type="match status" value="1"/>
</dbReference>
<reference evidence="10" key="1">
    <citation type="submission" date="2021-03" db="EMBL/GenBank/DDBJ databases">
        <title>Genomic Encyclopedia of Type Strains, Phase IV (KMG-IV): sequencing the most valuable type-strain genomes for metagenomic binning, comparative biology and taxonomic classification.</title>
        <authorList>
            <person name="Goeker M."/>
        </authorList>
    </citation>
    <scope>NUCLEOTIDE SEQUENCE</scope>
    <source>
        <strain evidence="10">DSM 101588</strain>
    </source>
</reference>
<dbReference type="InterPro" id="IPR039420">
    <property type="entry name" value="WalR-like"/>
</dbReference>
<dbReference type="Pfam" id="PF00072">
    <property type="entry name" value="Response_reg"/>
    <property type="match status" value="1"/>
</dbReference>
<dbReference type="Gene3D" id="3.40.50.2300">
    <property type="match status" value="1"/>
</dbReference>
<evidence type="ECO:0000256" key="3">
    <source>
        <dbReference type="ARBA" id="ARBA00023125"/>
    </source>
</evidence>
<keyword evidence="6" id="KW-0597">Phosphoprotein</keyword>
<dbReference type="Gene3D" id="6.10.250.690">
    <property type="match status" value="1"/>
</dbReference>
<comment type="function">
    <text evidence="5">May play the central regulatory role in sporulation. It may be an element of the effector pathway responsible for the activation of sporulation genes in response to nutritional stress. Spo0A may act in concert with spo0H (a sigma factor) to control the expression of some genes that are critical to the sporulation process.</text>
</comment>
<evidence type="ECO:0000313" key="11">
    <source>
        <dbReference type="Proteomes" id="UP001166402"/>
    </source>
</evidence>
<keyword evidence="4" id="KW-0804">Transcription</keyword>
<evidence type="ECO:0000259" key="8">
    <source>
        <dbReference type="PROSITE" id="PS50110"/>
    </source>
</evidence>
<dbReference type="InterPro" id="IPR001867">
    <property type="entry name" value="OmpR/PhoB-type_DNA-bd"/>
</dbReference>
<evidence type="ECO:0000313" key="10">
    <source>
        <dbReference type="EMBL" id="MBP2072276.1"/>
    </source>
</evidence>
<evidence type="ECO:0000256" key="5">
    <source>
        <dbReference type="ARBA" id="ARBA00024867"/>
    </source>
</evidence>
<dbReference type="InterPro" id="IPR016032">
    <property type="entry name" value="Sig_transdc_resp-reg_C-effctor"/>
</dbReference>
<dbReference type="PROSITE" id="PS50110">
    <property type="entry name" value="RESPONSE_REGULATORY"/>
    <property type="match status" value="1"/>
</dbReference>
<feature type="domain" description="OmpR/PhoB-type" evidence="9">
    <location>
        <begin position="125"/>
        <end position="226"/>
    </location>
</feature>
<dbReference type="PANTHER" id="PTHR48111">
    <property type="entry name" value="REGULATOR OF RPOS"/>
    <property type="match status" value="1"/>
</dbReference>
<gene>
    <name evidence="10" type="ORF">J2Z80_001807</name>
</gene>
<sequence>MKILAIDDEEKILDVIKAYLEKEGYTVLTETNGANALNAFKTVNPDLVILDLMLPGMSGEEICSKIRALSKVPILMLTAKVSEDDKVYGFTIGADDYLTKPFSPRELTMRVKAILRRAKNDLPLNDIFMFNDGDLVIDTRSYEVKKKGRIVNLTPNEYKLLTVMAQNPNKVFTRSELIEKAFGYDFDGFDRTIDAHIKNLRQKIEDDPKNPRYIKTVYGAGYKFGEEND</sequence>
<evidence type="ECO:0000259" key="9">
    <source>
        <dbReference type="PROSITE" id="PS51755"/>
    </source>
</evidence>
<dbReference type="SMART" id="SM00862">
    <property type="entry name" value="Trans_reg_C"/>
    <property type="match status" value="1"/>
</dbReference>